<dbReference type="GO" id="GO:0006281">
    <property type="term" value="P:DNA repair"/>
    <property type="evidence" value="ECO:0007669"/>
    <property type="project" value="UniProtKB-KW"/>
</dbReference>
<dbReference type="RefSeq" id="WP_091348412.1">
    <property type="nucleotide sequence ID" value="NZ_FOIF01000003.1"/>
</dbReference>
<dbReference type="InterPro" id="IPR011604">
    <property type="entry name" value="PDDEXK-like_dom_sf"/>
</dbReference>
<dbReference type="PANTHER" id="PTHR30591:SF1">
    <property type="entry name" value="RECBCD ENZYME SUBUNIT RECC"/>
    <property type="match status" value="1"/>
</dbReference>
<dbReference type="GO" id="GO:0006310">
    <property type="term" value="P:DNA recombination"/>
    <property type="evidence" value="ECO:0007669"/>
    <property type="project" value="TreeGrafter"/>
</dbReference>
<dbReference type="AlphaFoldDB" id="A0A1H9YH80"/>
<evidence type="ECO:0000256" key="7">
    <source>
        <dbReference type="ARBA" id="ARBA00022840"/>
    </source>
</evidence>
<keyword evidence="3" id="KW-0227">DNA damage</keyword>
<dbReference type="Proteomes" id="UP000243819">
    <property type="component" value="Unassembled WGS sequence"/>
</dbReference>
<evidence type="ECO:0000256" key="4">
    <source>
        <dbReference type="ARBA" id="ARBA00022801"/>
    </source>
</evidence>
<keyword evidence="2" id="KW-0547">Nucleotide-binding</keyword>
<dbReference type="SUPFAM" id="SSF52980">
    <property type="entry name" value="Restriction endonuclease-like"/>
    <property type="match status" value="1"/>
</dbReference>
<dbReference type="InterPro" id="IPR011335">
    <property type="entry name" value="Restrct_endonuc-II-like"/>
</dbReference>
<sequence length="959" mass="112576">MSDFKVYLSPLKEIACQDRLKAYYHRQKKIGKAIYYLLPSSKWLQEGRKRQPGLAFKTFDDIADLILKKANIEYIPVSEGERDLFFQQLLLEENVTNSLYKARGYSQTYGQLKRLGLTIEDLPANLRELKRYLKQYEEHWVIERKLLDPENRFHQAFNIQGIELPLGEVIVDGYIDFSPLQYGMLKGLIKLGINTSIYIPAVESEIVEETLKNLREIGFTLESTQYPEKKEPQISIMKGVTIEEEIHGVLDDIAVKVNEGKTNESIGIVFADDSYLSMLQRICPQYKLQLAIPKKSTVLESNLFKTISLILRENPFSSKWEKLGLVDNLYQLLFKKREDYLLAKEKYLKNYTIDKDIDERLKVLVEFRKKLDKSLPLVEMISLLSQYLKELNLVNHWKECFKRETDTRVLQKIRFEWLAYQTIVNTLKEKGDMLKSKGLQNLVINLNIFILWLSELFRDKSIYLERTPAKGIQVYNFREVPLFRGDTLYVMGMNEGVFPKNYRLAGYLNEKDLDIEQIYGAPTRSTLKKKDQGSFMQLFYLVDNLTFSYVCGFDPENELQPSPFIEQYCKECSNVKRLTAEARYKRERILYKEQSLEQGAFMLGLGKNVENAPEEYLNIQKHLEYLLKGEEFLNGDLTGERHPKIAVTALEQYSQCPFKYGVERLLKIKEPLAKREKISPLMTGTMFHKIIEEFYRTLGVLDKPFSTLDVDKLDGGEDILLKIFEGYWQEIEKEHGDIPSYYLELEKEKWAKNLKNWWKWERKLFFQSPENNQLRIFKFEEEVEFPFQLEDGEIINLTGKIDRIDVDEKGFVIYDYKTGRASLKDEEIFKGLKLQIPLYIYILEQKIKGGEYEELSDKLLPYGAGYISIKELGNLNKGFWKAELYNEGKFGLTNNMTERNFRDGESLITEYNLKEKIKELWERIGYDYSVKPLQCYDSCIYKNLCRVTDDLKEEGENGV</sequence>
<dbReference type="PANTHER" id="PTHR30591">
    <property type="entry name" value="RECBCD ENZYME SUBUNIT RECC"/>
    <property type="match status" value="1"/>
</dbReference>
<keyword evidence="8" id="KW-0238">DNA-binding</keyword>
<dbReference type="Gene3D" id="3.40.50.300">
    <property type="entry name" value="P-loop containing nucleotide triphosphate hydrolases"/>
    <property type="match status" value="1"/>
</dbReference>
<proteinExistence type="predicted"/>
<name>A0A1H9YH80_9FIRM</name>
<evidence type="ECO:0000256" key="3">
    <source>
        <dbReference type="ARBA" id="ARBA00022763"/>
    </source>
</evidence>
<evidence type="ECO:0000256" key="5">
    <source>
        <dbReference type="ARBA" id="ARBA00022806"/>
    </source>
</evidence>
<evidence type="ECO:0000256" key="2">
    <source>
        <dbReference type="ARBA" id="ARBA00022741"/>
    </source>
</evidence>
<keyword evidence="5 11" id="KW-0347">Helicase</keyword>
<evidence type="ECO:0000256" key="9">
    <source>
        <dbReference type="ARBA" id="ARBA00023204"/>
    </source>
</evidence>
<dbReference type="SUPFAM" id="SSF52540">
    <property type="entry name" value="P-loop containing nucleoside triphosphate hydrolases"/>
    <property type="match status" value="1"/>
</dbReference>
<dbReference type="Gene3D" id="3.90.320.10">
    <property type="match status" value="1"/>
</dbReference>
<evidence type="ECO:0000259" key="10">
    <source>
        <dbReference type="Pfam" id="PF12705"/>
    </source>
</evidence>
<dbReference type="Pfam" id="PF12705">
    <property type="entry name" value="PDDEXK_1"/>
    <property type="match status" value="1"/>
</dbReference>
<keyword evidence="7" id="KW-0067">ATP-binding</keyword>
<evidence type="ECO:0000256" key="6">
    <source>
        <dbReference type="ARBA" id="ARBA00022839"/>
    </source>
</evidence>
<dbReference type="GO" id="GO:0004527">
    <property type="term" value="F:exonuclease activity"/>
    <property type="evidence" value="ECO:0007669"/>
    <property type="project" value="UniProtKB-KW"/>
</dbReference>
<protein>
    <submittedName>
        <fullName evidence="11">ATP-dependent helicase/DNAse subunit B</fullName>
    </submittedName>
</protein>
<dbReference type="OrthoDB" id="9758506at2"/>
<organism evidence="11 12">
    <name type="scientific">Anaerobranca gottschalkii DSM 13577</name>
    <dbReference type="NCBI Taxonomy" id="1120990"/>
    <lineage>
        <taxon>Bacteria</taxon>
        <taxon>Bacillati</taxon>
        <taxon>Bacillota</taxon>
        <taxon>Clostridia</taxon>
        <taxon>Eubacteriales</taxon>
        <taxon>Proteinivoracaceae</taxon>
        <taxon>Anaerobranca</taxon>
    </lineage>
</organism>
<accession>A0A1H9YH80</accession>
<gene>
    <name evidence="11" type="ORF">SAMN03080614_100319</name>
</gene>
<feature type="domain" description="PD-(D/E)XK endonuclease-like" evidence="10">
    <location>
        <begin position="645"/>
        <end position="946"/>
    </location>
</feature>
<keyword evidence="9" id="KW-0234">DNA repair</keyword>
<dbReference type="GO" id="GO:0004386">
    <property type="term" value="F:helicase activity"/>
    <property type="evidence" value="ECO:0007669"/>
    <property type="project" value="UniProtKB-KW"/>
</dbReference>
<keyword evidence="4" id="KW-0378">Hydrolase</keyword>
<evidence type="ECO:0000313" key="12">
    <source>
        <dbReference type="Proteomes" id="UP000243819"/>
    </source>
</evidence>
<keyword evidence="12" id="KW-1185">Reference proteome</keyword>
<dbReference type="InterPro" id="IPR038726">
    <property type="entry name" value="PDDEXK_AddAB-type"/>
</dbReference>
<evidence type="ECO:0000313" key="11">
    <source>
        <dbReference type="EMBL" id="SES68350.1"/>
    </source>
</evidence>
<dbReference type="STRING" id="1120990.SAMN03080614_100319"/>
<evidence type="ECO:0000256" key="8">
    <source>
        <dbReference type="ARBA" id="ARBA00023125"/>
    </source>
</evidence>
<keyword evidence="6" id="KW-0269">Exonuclease</keyword>
<keyword evidence="1" id="KW-0540">Nuclease</keyword>
<dbReference type="GO" id="GO:0003677">
    <property type="term" value="F:DNA binding"/>
    <property type="evidence" value="ECO:0007669"/>
    <property type="project" value="UniProtKB-KW"/>
</dbReference>
<reference evidence="12" key="1">
    <citation type="submission" date="2016-10" db="EMBL/GenBank/DDBJ databases">
        <authorList>
            <person name="Varghese N."/>
            <person name="Submissions S."/>
        </authorList>
    </citation>
    <scope>NUCLEOTIDE SEQUENCE [LARGE SCALE GENOMIC DNA]</scope>
    <source>
        <strain evidence="12">DSM 13577</strain>
    </source>
</reference>
<dbReference type="GO" id="GO:0005524">
    <property type="term" value="F:ATP binding"/>
    <property type="evidence" value="ECO:0007669"/>
    <property type="project" value="UniProtKB-KW"/>
</dbReference>
<evidence type="ECO:0000256" key="1">
    <source>
        <dbReference type="ARBA" id="ARBA00022722"/>
    </source>
</evidence>
<dbReference type="EMBL" id="FOIF01000003">
    <property type="protein sequence ID" value="SES68350.1"/>
    <property type="molecule type" value="Genomic_DNA"/>
</dbReference>
<dbReference type="InterPro" id="IPR027417">
    <property type="entry name" value="P-loop_NTPase"/>
</dbReference>